<keyword evidence="3" id="KW-1185">Reference proteome</keyword>
<reference evidence="1" key="3">
    <citation type="journal article" date="2019" name="BMC Res. Notes">
        <title>Complete genome sequence of the Sulfodiicoccus acidiphilus strain HS-1T, the first crenarchaeon that lacks polB3, isolated from an acidic hot spring in Ohwaku-dani, Hakone, Japan.</title>
        <authorList>
            <person name="Sakai H.D."/>
            <person name="Kurosawa N."/>
        </authorList>
    </citation>
    <scope>NUCLEOTIDE SEQUENCE</scope>
    <source>
        <strain evidence="1">HS-1</strain>
    </source>
</reference>
<dbReference type="Proteomes" id="UP000276741">
    <property type="component" value="Chromosome"/>
</dbReference>
<sequence>MVIVLAVTSIGVYALSSYRTIVTVTPISVSSINGENELEVKVLINYGPFGGTSPLSDAEVWVSGPSGIVAQNATNPHGIVTFQLPSGDYTVLVTVLHETIKVHLTQSEQIEIDYAYLYK</sequence>
<accession>A0A348B0U5</accession>
<dbReference type="EMBL" id="BMQS01000014">
    <property type="protein sequence ID" value="GGT99255.1"/>
    <property type="molecule type" value="Genomic_DNA"/>
</dbReference>
<evidence type="ECO:0000313" key="3">
    <source>
        <dbReference type="Proteomes" id="UP000276741"/>
    </source>
</evidence>
<dbReference type="Proteomes" id="UP000616143">
    <property type="component" value="Unassembled WGS sequence"/>
</dbReference>
<dbReference type="SUPFAM" id="SSF49478">
    <property type="entry name" value="Cna protein B-type domain"/>
    <property type="match status" value="1"/>
</dbReference>
<evidence type="ECO:0000313" key="1">
    <source>
        <dbReference type="EMBL" id="BBD71797.1"/>
    </source>
</evidence>
<reference evidence="3" key="2">
    <citation type="submission" date="2018-04" db="EMBL/GenBank/DDBJ databases">
        <title>Complete genome sequence of Sulfodiicoccus acidiphilus strain HS-1.</title>
        <authorList>
            <person name="Sakai H.D."/>
            <person name="Kurosawa N."/>
        </authorList>
    </citation>
    <scope>NUCLEOTIDE SEQUENCE [LARGE SCALE GENOMIC DNA]</scope>
    <source>
        <strain evidence="3">HS-1</strain>
    </source>
</reference>
<reference evidence="2" key="4">
    <citation type="submission" date="2020-09" db="EMBL/GenBank/DDBJ databases">
        <authorList>
            <person name="Sun Q."/>
            <person name="Ohkuma M."/>
        </authorList>
    </citation>
    <scope>NUCLEOTIDE SEQUENCE</scope>
    <source>
        <strain evidence="2">JCM 31740</strain>
    </source>
</reference>
<name>A0A348B0U5_9CREN</name>
<dbReference type="KEGG" id="sacd:HS1genome_0186"/>
<dbReference type="EMBL" id="AP018553">
    <property type="protein sequence ID" value="BBD71797.1"/>
    <property type="molecule type" value="Genomic_DNA"/>
</dbReference>
<dbReference type="AlphaFoldDB" id="A0A348B0U5"/>
<evidence type="ECO:0008006" key="4">
    <source>
        <dbReference type="Google" id="ProtNLM"/>
    </source>
</evidence>
<reference evidence="2" key="1">
    <citation type="journal article" date="2014" name="Int. J. Syst. Evol. Microbiol.">
        <title>Complete genome sequence of Corynebacterium casei LMG S-19264T (=DSM 44701T), isolated from a smear-ripened cheese.</title>
        <authorList>
            <consortium name="US DOE Joint Genome Institute (JGI-PGF)"/>
            <person name="Walter F."/>
            <person name="Albersmeier A."/>
            <person name="Kalinowski J."/>
            <person name="Ruckert C."/>
        </authorList>
    </citation>
    <scope>NUCLEOTIDE SEQUENCE</scope>
    <source>
        <strain evidence="2">JCM 31740</strain>
    </source>
</reference>
<gene>
    <name evidence="2" type="ORF">GCM10007116_15790</name>
    <name evidence="1" type="ORF">HS1genome_0186</name>
</gene>
<evidence type="ECO:0000313" key="2">
    <source>
        <dbReference type="EMBL" id="GGT99255.1"/>
    </source>
</evidence>
<protein>
    <recommendedName>
        <fullName evidence="4">Carboxypeptidase regulatory-like domain-containing protein</fullName>
    </recommendedName>
</protein>
<organism evidence="1 3">
    <name type="scientific">Sulfodiicoccus acidiphilus</name>
    <dbReference type="NCBI Taxonomy" id="1670455"/>
    <lineage>
        <taxon>Archaea</taxon>
        <taxon>Thermoproteota</taxon>
        <taxon>Thermoprotei</taxon>
        <taxon>Sulfolobales</taxon>
        <taxon>Sulfolobaceae</taxon>
        <taxon>Sulfodiicoccus</taxon>
    </lineage>
</organism>
<proteinExistence type="predicted"/>